<gene>
    <name evidence="1" type="ORF">J2Z17_003516</name>
</gene>
<dbReference type="SUPFAM" id="SSF48452">
    <property type="entry name" value="TPR-like"/>
    <property type="match status" value="1"/>
</dbReference>
<comment type="caution">
    <text evidence="1">The sequence shown here is derived from an EMBL/GenBank/DDBJ whole genome shotgun (WGS) entry which is preliminary data.</text>
</comment>
<dbReference type="PANTHER" id="PTHR23004">
    <property type="entry name" value="DOUBLECORTIN DOMAIN CONTAINING 2"/>
    <property type="match status" value="1"/>
</dbReference>
<dbReference type="EMBL" id="JAGGJU010000010">
    <property type="protein sequence ID" value="MBP1852061.1"/>
    <property type="molecule type" value="Genomic_DNA"/>
</dbReference>
<name>A0ABS4E2A4_9HYPH</name>
<reference evidence="1 2" key="1">
    <citation type="submission" date="2021-03" db="EMBL/GenBank/DDBJ databases">
        <title>Genomic Encyclopedia of Type Strains, Phase IV (KMG-IV): sequencing the most valuable type-strain genomes for metagenomic binning, comparative biology and taxonomic classification.</title>
        <authorList>
            <person name="Goeker M."/>
        </authorList>
    </citation>
    <scope>NUCLEOTIDE SEQUENCE [LARGE SCALE GENOMIC DNA]</scope>
    <source>
        <strain evidence="1 2">DSM 21600</strain>
    </source>
</reference>
<proteinExistence type="predicted"/>
<keyword evidence="2" id="KW-1185">Reference proteome</keyword>
<evidence type="ECO:0000313" key="2">
    <source>
        <dbReference type="Proteomes" id="UP000759443"/>
    </source>
</evidence>
<sequence>MHTAADVIAFWKDLGPKGWFTVDPCVDSMISAKFAAVHLAASRGDLADWLDNSEGALALLILLDQFPRNMFRGSAHSYATDGLARQVARHALDKGFDQEVEAALRPFFYLPFEHSEDLADQEKCVDLFTRHHEQTGDEETLKYAVLHRDIITRFGRFPHRNKALGRQTTAEEQAYLDDDGFKG</sequence>
<accession>A0ABS4E2A4</accession>
<dbReference type="Gene3D" id="1.25.40.10">
    <property type="entry name" value="Tetratricopeptide repeat domain"/>
    <property type="match status" value="1"/>
</dbReference>
<protein>
    <submittedName>
        <fullName evidence="1">Uncharacterized protein (DUF924 family)</fullName>
    </submittedName>
</protein>
<dbReference type="PANTHER" id="PTHR23004:SF7">
    <property type="entry name" value="DUF924-DOMAIN-CONTAINING PROTEIN"/>
    <property type="match status" value="1"/>
</dbReference>
<dbReference type="Pfam" id="PF06041">
    <property type="entry name" value="DUF924"/>
    <property type="match status" value="1"/>
</dbReference>
<dbReference type="Gene3D" id="1.20.58.320">
    <property type="entry name" value="TPR-like"/>
    <property type="match status" value="1"/>
</dbReference>
<organism evidence="1 2">
    <name type="scientific">Rhizobium halophytocola</name>
    <dbReference type="NCBI Taxonomy" id="735519"/>
    <lineage>
        <taxon>Bacteria</taxon>
        <taxon>Pseudomonadati</taxon>
        <taxon>Pseudomonadota</taxon>
        <taxon>Alphaproteobacteria</taxon>
        <taxon>Hyphomicrobiales</taxon>
        <taxon>Rhizobiaceae</taxon>
        <taxon>Rhizobium/Agrobacterium group</taxon>
        <taxon>Rhizobium</taxon>
    </lineage>
</organism>
<dbReference type="RefSeq" id="WP_209946911.1">
    <property type="nucleotide sequence ID" value="NZ_JAGGJU010000010.1"/>
</dbReference>
<evidence type="ECO:0000313" key="1">
    <source>
        <dbReference type="EMBL" id="MBP1852061.1"/>
    </source>
</evidence>
<dbReference type="Proteomes" id="UP000759443">
    <property type="component" value="Unassembled WGS sequence"/>
</dbReference>
<dbReference type="InterPro" id="IPR011990">
    <property type="entry name" value="TPR-like_helical_dom_sf"/>
</dbReference>
<dbReference type="InterPro" id="IPR010323">
    <property type="entry name" value="DUF924"/>
</dbReference>